<proteinExistence type="predicted"/>
<accession>A0AC61MQ51</accession>
<keyword evidence="2" id="KW-1185">Reference proteome</keyword>
<name>A0AC61MQ51_9FIRM</name>
<organism evidence="1 2">
    <name type="scientific">Miniphocaeibacter halophilus</name>
    <dbReference type="NCBI Taxonomy" id="2931922"/>
    <lineage>
        <taxon>Bacteria</taxon>
        <taxon>Bacillati</taxon>
        <taxon>Bacillota</taxon>
        <taxon>Tissierellia</taxon>
        <taxon>Tissierellales</taxon>
        <taxon>Peptoniphilaceae</taxon>
        <taxon>Miniphocaeibacter</taxon>
    </lineage>
</organism>
<evidence type="ECO:0000313" key="2">
    <source>
        <dbReference type="Proteomes" id="UP000595814"/>
    </source>
</evidence>
<evidence type="ECO:0000313" key="1">
    <source>
        <dbReference type="EMBL" id="QQK07637.1"/>
    </source>
</evidence>
<dbReference type="EMBL" id="CP066744">
    <property type="protein sequence ID" value="QQK07637.1"/>
    <property type="molecule type" value="Genomic_DNA"/>
</dbReference>
<sequence length="277" mass="30844">MKKYFLIAIVLIFGFCCNTVSLASDYYKSDYAVTVEKNYEKNEINLNTTPKNVNQVKSFSIKNNNFFSNFIRNISNPFVSGILLIISIVAIIIEIFLPTYGIAGIISIISIVLFFAGNFLYGDTDIIDLILFIIGCILIAIEILVPGFGIPGIAGIILIVLGVILSMSNLYVGLLSISIASIIGFLVLITIIRKGYKSKLFNRIVLDKEIKSYSSKDNRHLLGKKGLTITPLRPSGTIEIDNKKIDALTEGEFIDKGEKVEVVNIEGFKIFVRRYYD</sequence>
<dbReference type="Proteomes" id="UP000595814">
    <property type="component" value="Chromosome"/>
</dbReference>
<gene>
    <name evidence="1" type="ORF">JFY71_10130</name>
</gene>
<protein>
    <submittedName>
        <fullName evidence="1">Uncharacterized protein</fullName>
    </submittedName>
</protein>
<reference evidence="1 2" key="1">
    <citation type="journal article" date="2022" name="Int. J. Syst. Evol. Microbiol.">
        <title>Miniphocaeibacter halophilus sp. nov., an ammonium-tolerant acetate-producing bacterium isolated from a biogas system.</title>
        <authorList>
            <person name="Schnurer A."/>
            <person name="Singh A."/>
            <person name="Bi S."/>
            <person name="Qiao W."/>
            <person name="Westerholm M."/>
        </authorList>
    </citation>
    <scope>NUCLEOTIDE SEQUENCE [LARGE SCALE GENOMIC DNA]</scope>
    <source>
        <strain evidence="1 2">AMB_01</strain>
    </source>
</reference>